<dbReference type="AlphaFoldDB" id="A0A8X6FHW5"/>
<dbReference type="EMBL" id="BMAO01032218">
    <property type="protein sequence ID" value="GFQ80602.1"/>
    <property type="molecule type" value="Genomic_DNA"/>
</dbReference>
<comment type="caution">
    <text evidence="1">The sequence shown here is derived from an EMBL/GenBank/DDBJ whole genome shotgun (WGS) entry which is preliminary data.</text>
</comment>
<name>A0A8X6FHW5_TRICU</name>
<evidence type="ECO:0000313" key="1">
    <source>
        <dbReference type="EMBL" id="GFQ80602.1"/>
    </source>
</evidence>
<dbReference type="Proteomes" id="UP000887116">
    <property type="component" value="Unassembled WGS sequence"/>
</dbReference>
<accession>A0A8X6FHW5</accession>
<reference evidence="1" key="1">
    <citation type="submission" date="2020-07" db="EMBL/GenBank/DDBJ databases">
        <title>Multicomponent nature underlies the extraordinary mechanical properties of spider dragline silk.</title>
        <authorList>
            <person name="Kono N."/>
            <person name="Nakamura H."/>
            <person name="Mori M."/>
            <person name="Yoshida Y."/>
            <person name="Ohtoshi R."/>
            <person name="Malay A.D."/>
            <person name="Moran D.A.P."/>
            <person name="Tomita M."/>
            <person name="Numata K."/>
            <person name="Arakawa K."/>
        </authorList>
    </citation>
    <scope>NUCLEOTIDE SEQUENCE</scope>
</reference>
<keyword evidence="2" id="KW-1185">Reference proteome</keyword>
<proteinExistence type="predicted"/>
<protein>
    <submittedName>
        <fullName evidence="1">Uncharacterized protein</fullName>
    </submittedName>
</protein>
<organism evidence="1 2">
    <name type="scientific">Trichonephila clavata</name>
    <name type="common">Joro spider</name>
    <name type="synonym">Nephila clavata</name>
    <dbReference type="NCBI Taxonomy" id="2740835"/>
    <lineage>
        <taxon>Eukaryota</taxon>
        <taxon>Metazoa</taxon>
        <taxon>Ecdysozoa</taxon>
        <taxon>Arthropoda</taxon>
        <taxon>Chelicerata</taxon>
        <taxon>Arachnida</taxon>
        <taxon>Araneae</taxon>
        <taxon>Araneomorphae</taxon>
        <taxon>Entelegynae</taxon>
        <taxon>Araneoidea</taxon>
        <taxon>Nephilidae</taxon>
        <taxon>Trichonephila</taxon>
    </lineage>
</organism>
<sequence length="86" mass="9737">MYSIRVPSPFTAKETMGRLGSTYIASVRRFTAANIFALRCCGMEYTTQDQVAPEPQVKQATDVNPLPTTPLHQDDMFQIFLQMHLI</sequence>
<gene>
    <name evidence="1" type="ORF">TNCT_705421</name>
</gene>
<evidence type="ECO:0000313" key="2">
    <source>
        <dbReference type="Proteomes" id="UP000887116"/>
    </source>
</evidence>